<dbReference type="GO" id="GO:0044550">
    <property type="term" value="P:secondary metabolite biosynthetic process"/>
    <property type="evidence" value="ECO:0007669"/>
    <property type="project" value="TreeGrafter"/>
</dbReference>
<gene>
    <name evidence="5" type="ORF">E1B28_006596</name>
</gene>
<dbReference type="GO" id="GO:0016491">
    <property type="term" value="F:oxidoreductase activity"/>
    <property type="evidence" value="ECO:0007669"/>
    <property type="project" value="UniProtKB-KW"/>
</dbReference>
<dbReference type="RefSeq" id="XP_043012381.1">
    <property type="nucleotide sequence ID" value="XM_043151287.1"/>
</dbReference>
<evidence type="ECO:0000313" key="5">
    <source>
        <dbReference type="EMBL" id="KAG7095911.1"/>
    </source>
</evidence>
<dbReference type="InterPro" id="IPR036188">
    <property type="entry name" value="FAD/NAD-bd_sf"/>
</dbReference>
<reference evidence="5" key="1">
    <citation type="journal article" date="2021" name="Genome Biol. Evol.">
        <title>The assembled and annotated genome of the fairy-ring fungus Marasmius oreades.</title>
        <authorList>
            <person name="Hiltunen M."/>
            <person name="Ament-Velasquez S.L."/>
            <person name="Johannesson H."/>
        </authorList>
    </citation>
    <scope>NUCLEOTIDE SEQUENCE</scope>
    <source>
        <strain evidence="5">03SP1</strain>
    </source>
</reference>
<dbReference type="InterPro" id="IPR002938">
    <property type="entry name" value="FAD-bd"/>
</dbReference>
<keyword evidence="2" id="KW-0274">FAD</keyword>
<keyword evidence="3" id="KW-0560">Oxidoreductase</keyword>
<evidence type="ECO:0000259" key="4">
    <source>
        <dbReference type="Pfam" id="PF01494"/>
    </source>
</evidence>
<feature type="domain" description="FAD-binding" evidence="4">
    <location>
        <begin position="10"/>
        <end position="177"/>
    </location>
</feature>
<sequence>MAVSSPKFRIAISGGGIGGLALAAFICKHSKDVAVDIYETKTEISVIGAGIAIWKRTWQTLQDIGLEDEVRKRGLPLPKEGEIRGPIFRKADQPSEGVDFHNHMMPYGPLTLPRPTLLELLQTTLTDMCKIHTSKHVASYEETPGGPITIHFKDGSSSTADVLVGCDGVHSNTRATMYRDLAKTDPSKGYESFCEPKWSGQLAYRTVIPKTKISEKDPNHQALTQAKIWCGKNKHAVTHPFGDTINVICFYNEEGGYGKPFTAAWVADVPTAEVVDRFQNWESDILKVLQAIENPSRWAIHVVDRLPYSVAGHVALVGDAAHAMTPHQGVGGGQAIEDAHILGRLLAHEKTTVHNLKEVLEIYQAIRLPLAQKAAERSWNNGLLYDFIHPDHSVKADATPEELKSLGLAVGEAFAWLGKGGCDEDWTEAESRLLQLN</sequence>
<dbReference type="InterPro" id="IPR051104">
    <property type="entry name" value="FAD_monoxygenase"/>
</dbReference>
<dbReference type="GeneID" id="66075672"/>
<protein>
    <recommendedName>
        <fullName evidence="4">FAD-binding domain-containing protein</fullName>
    </recommendedName>
</protein>
<comment type="caution">
    <text evidence="5">The sequence shown here is derived from an EMBL/GenBank/DDBJ whole genome shotgun (WGS) entry which is preliminary data.</text>
</comment>
<evidence type="ECO:0000256" key="3">
    <source>
        <dbReference type="ARBA" id="ARBA00023002"/>
    </source>
</evidence>
<dbReference type="SUPFAM" id="SSF51905">
    <property type="entry name" value="FAD/NAD(P)-binding domain"/>
    <property type="match status" value="1"/>
</dbReference>
<dbReference type="PANTHER" id="PTHR46720:SF3">
    <property type="entry name" value="FAD-BINDING DOMAIN-CONTAINING PROTEIN-RELATED"/>
    <property type="match status" value="1"/>
</dbReference>
<accession>A0A9P7UWG4</accession>
<keyword evidence="6" id="KW-1185">Reference proteome</keyword>
<dbReference type="KEGG" id="more:E1B28_006596"/>
<dbReference type="OrthoDB" id="417877at2759"/>
<dbReference type="GO" id="GO:0071949">
    <property type="term" value="F:FAD binding"/>
    <property type="evidence" value="ECO:0007669"/>
    <property type="project" value="InterPro"/>
</dbReference>
<dbReference type="Pfam" id="PF01494">
    <property type="entry name" value="FAD_binding_3"/>
    <property type="match status" value="2"/>
</dbReference>
<evidence type="ECO:0000256" key="2">
    <source>
        <dbReference type="ARBA" id="ARBA00022827"/>
    </source>
</evidence>
<keyword evidence="1" id="KW-0285">Flavoprotein</keyword>
<dbReference type="EMBL" id="CM032183">
    <property type="protein sequence ID" value="KAG7095911.1"/>
    <property type="molecule type" value="Genomic_DNA"/>
</dbReference>
<name>A0A9P7UWG4_9AGAR</name>
<feature type="domain" description="FAD-binding" evidence="4">
    <location>
        <begin position="287"/>
        <end position="378"/>
    </location>
</feature>
<dbReference type="Gene3D" id="3.50.50.60">
    <property type="entry name" value="FAD/NAD(P)-binding domain"/>
    <property type="match status" value="1"/>
</dbReference>
<organism evidence="5 6">
    <name type="scientific">Marasmius oreades</name>
    <name type="common">fairy-ring Marasmius</name>
    <dbReference type="NCBI Taxonomy" id="181124"/>
    <lineage>
        <taxon>Eukaryota</taxon>
        <taxon>Fungi</taxon>
        <taxon>Dikarya</taxon>
        <taxon>Basidiomycota</taxon>
        <taxon>Agaricomycotina</taxon>
        <taxon>Agaricomycetes</taxon>
        <taxon>Agaricomycetidae</taxon>
        <taxon>Agaricales</taxon>
        <taxon>Marasmiineae</taxon>
        <taxon>Marasmiaceae</taxon>
        <taxon>Marasmius</taxon>
    </lineage>
</organism>
<proteinExistence type="predicted"/>
<dbReference type="Proteomes" id="UP001049176">
    <property type="component" value="Chromosome 3"/>
</dbReference>
<evidence type="ECO:0000256" key="1">
    <source>
        <dbReference type="ARBA" id="ARBA00022630"/>
    </source>
</evidence>
<evidence type="ECO:0000313" key="6">
    <source>
        <dbReference type="Proteomes" id="UP001049176"/>
    </source>
</evidence>
<dbReference type="SUPFAM" id="SSF54373">
    <property type="entry name" value="FAD-linked reductases, C-terminal domain"/>
    <property type="match status" value="1"/>
</dbReference>
<dbReference type="PRINTS" id="PR00420">
    <property type="entry name" value="RNGMNOXGNASE"/>
</dbReference>
<dbReference type="PANTHER" id="PTHR46720">
    <property type="entry name" value="HYDROXYLASE, PUTATIVE (AFU_ORTHOLOGUE AFUA_3G01460)-RELATED"/>
    <property type="match status" value="1"/>
</dbReference>
<dbReference type="AlphaFoldDB" id="A0A9P7UWG4"/>